<organism evidence="1 2">
    <name type="scientific">Burkholderia thailandensis</name>
    <dbReference type="NCBI Taxonomy" id="57975"/>
    <lineage>
        <taxon>Bacteria</taxon>
        <taxon>Pseudomonadati</taxon>
        <taxon>Pseudomonadota</taxon>
        <taxon>Betaproteobacteria</taxon>
        <taxon>Burkholderiales</taxon>
        <taxon>Burkholderiaceae</taxon>
        <taxon>Burkholderia</taxon>
        <taxon>pseudomallei group</taxon>
    </lineage>
</organism>
<sequence length="38" mass="4418">MGESCMNFRKWMRHIIFIGKCSAYKAADLPAKKGRNEE</sequence>
<comment type="caution">
    <text evidence="1">The sequence shown here is derived from an EMBL/GenBank/DDBJ whole genome shotgun (WGS) entry which is preliminary data.</text>
</comment>
<evidence type="ECO:0000313" key="2">
    <source>
        <dbReference type="Proteomes" id="UP001272137"/>
    </source>
</evidence>
<proteinExistence type="predicted"/>
<dbReference type="EMBL" id="QXCT01000002">
    <property type="protein sequence ID" value="MDW9257345.1"/>
    <property type="molecule type" value="Genomic_DNA"/>
</dbReference>
<dbReference type="Proteomes" id="UP001272137">
    <property type="component" value="Unassembled WGS sequence"/>
</dbReference>
<reference evidence="1" key="1">
    <citation type="submission" date="2018-08" db="EMBL/GenBank/DDBJ databases">
        <title>Identification of Burkholderia cepacia strains that express a Burkholderia pseudomallei-like capsular polysaccharide.</title>
        <authorList>
            <person name="Burtnick M.N."/>
            <person name="Vongsouvath M."/>
            <person name="Newton P."/>
            <person name="Wuthiekanun V."/>
            <person name="Limmathurotsakul D."/>
            <person name="Brett P.J."/>
            <person name="Chantratita N."/>
            <person name="Dance D.A."/>
        </authorList>
    </citation>
    <scope>NUCLEOTIDE SEQUENCE</scope>
    <source>
        <strain evidence="1">SBXCC001</strain>
    </source>
</reference>
<evidence type="ECO:0000313" key="1">
    <source>
        <dbReference type="EMBL" id="MDW9257345.1"/>
    </source>
</evidence>
<gene>
    <name evidence="1" type="ORF">C7S16_1996</name>
</gene>
<name>A0AAW9D5N6_BURTH</name>
<dbReference type="AlphaFoldDB" id="A0AAW9D5N6"/>
<protein>
    <submittedName>
        <fullName evidence="1">Uncharacterized protein</fullName>
    </submittedName>
</protein>
<accession>A0AAW9D5N6</accession>